<reference evidence="2" key="2">
    <citation type="submission" date="2025-08" db="UniProtKB">
        <authorList>
            <consortium name="Ensembl"/>
        </authorList>
    </citation>
    <scope>IDENTIFICATION</scope>
    <source>
        <strain evidence="2">Glennie</strain>
    </source>
</reference>
<dbReference type="GO" id="GO:0032797">
    <property type="term" value="C:SMN complex"/>
    <property type="evidence" value="ECO:0000318"/>
    <property type="project" value="GO_Central"/>
</dbReference>
<dbReference type="PANTHER" id="PTHR15571">
    <property type="entry name" value="GEM-ASSOCIATED PROTEIN 4"/>
    <property type="match status" value="1"/>
</dbReference>
<dbReference type="OMA" id="SCHNWLP"/>
<evidence type="ECO:0000256" key="1">
    <source>
        <dbReference type="SAM" id="MobiDB-lite"/>
    </source>
</evidence>
<dbReference type="Ensembl" id="ENSOANT00000049821.1">
    <property type="protein sequence ID" value="ENSOANP00000053637.1"/>
    <property type="gene ID" value="ENSOANG00000043591.1"/>
</dbReference>
<name>A0A6I8PHY8_ORNAN</name>
<feature type="compositionally biased region" description="Polar residues" evidence="1">
    <location>
        <begin position="30"/>
        <end position="39"/>
    </location>
</feature>
<reference evidence="2 3" key="1">
    <citation type="journal article" date="2008" name="Nature">
        <title>Genome analysis of the platypus reveals unique signatures of evolution.</title>
        <authorList>
            <person name="Warren W.C."/>
            <person name="Hillier L.W."/>
            <person name="Marshall Graves J.A."/>
            <person name="Birney E."/>
            <person name="Ponting C.P."/>
            <person name="Grutzner F."/>
            <person name="Belov K."/>
            <person name="Miller W."/>
            <person name="Clarke L."/>
            <person name="Chinwalla A.T."/>
            <person name="Yang S.P."/>
            <person name="Heger A."/>
            <person name="Locke D.P."/>
            <person name="Miethke P."/>
            <person name="Waters P.D."/>
            <person name="Veyrunes F."/>
            <person name="Fulton L."/>
            <person name="Fulton B."/>
            <person name="Graves T."/>
            <person name="Wallis J."/>
            <person name="Puente X.S."/>
            <person name="Lopez-Otin C."/>
            <person name="Ordonez G.R."/>
            <person name="Eichler E.E."/>
            <person name="Chen L."/>
            <person name="Cheng Z."/>
            <person name="Deakin J.E."/>
            <person name="Alsop A."/>
            <person name="Thompson K."/>
            <person name="Kirby P."/>
            <person name="Papenfuss A.T."/>
            <person name="Wakefield M.J."/>
            <person name="Olender T."/>
            <person name="Lancet D."/>
            <person name="Huttley G.A."/>
            <person name="Smit A.F."/>
            <person name="Pask A."/>
            <person name="Temple-Smith P."/>
            <person name="Batzer M.A."/>
            <person name="Walker J.A."/>
            <person name="Konkel M.K."/>
            <person name="Harris R.S."/>
            <person name="Whittington C.M."/>
            <person name="Wong E.S."/>
            <person name="Gemmell N.J."/>
            <person name="Buschiazzo E."/>
            <person name="Vargas Jentzsch I.M."/>
            <person name="Merkel A."/>
            <person name="Schmitz J."/>
            <person name="Zemann A."/>
            <person name="Churakov G."/>
            <person name="Kriegs J.O."/>
            <person name="Brosius J."/>
            <person name="Murchison E.P."/>
            <person name="Sachidanandam R."/>
            <person name="Smith C."/>
            <person name="Hannon G.J."/>
            <person name="Tsend-Ayush E."/>
            <person name="McMillan D."/>
            <person name="Attenborough R."/>
            <person name="Rens W."/>
            <person name="Ferguson-Smith M."/>
            <person name="Lefevre C.M."/>
            <person name="Sharp J.A."/>
            <person name="Nicholas K.R."/>
            <person name="Ray D.A."/>
            <person name="Kube M."/>
            <person name="Reinhardt R."/>
            <person name="Pringle T.H."/>
            <person name="Taylor J."/>
            <person name="Jones R.C."/>
            <person name="Nixon B."/>
            <person name="Dacheux J.L."/>
            <person name="Niwa H."/>
            <person name="Sekita Y."/>
            <person name="Huang X."/>
            <person name="Stark A."/>
            <person name="Kheradpour P."/>
            <person name="Kellis M."/>
            <person name="Flicek P."/>
            <person name="Chen Y."/>
            <person name="Webber C."/>
            <person name="Hardison R."/>
            <person name="Nelson J."/>
            <person name="Hallsworth-Pepin K."/>
            <person name="Delehaunty K."/>
            <person name="Markovic C."/>
            <person name="Minx P."/>
            <person name="Feng Y."/>
            <person name="Kremitzki C."/>
            <person name="Mitreva M."/>
            <person name="Glasscock J."/>
            <person name="Wylie T."/>
            <person name="Wohldmann P."/>
            <person name="Thiru P."/>
            <person name="Nhan M.N."/>
            <person name="Pohl C.S."/>
            <person name="Smith S.M."/>
            <person name="Hou S."/>
            <person name="Nefedov M."/>
            <person name="de Jong P.J."/>
            <person name="Renfree M.B."/>
            <person name="Mardis E.R."/>
            <person name="Wilson R.K."/>
        </authorList>
    </citation>
    <scope>NUCLEOTIDE SEQUENCE [LARGE SCALE GENOMIC DNA]</scope>
    <source>
        <strain evidence="2 3">Glennie</strain>
    </source>
</reference>
<protein>
    <recommendedName>
        <fullName evidence="4">Gem nuclear organelle associated protein 4</fullName>
    </recommendedName>
</protein>
<dbReference type="GeneTree" id="ENSGT00390000012296"/>
<feature type="region of interest" description="Disordered" evidence="1">
    <location>
        <begin position="1"/>
        <end position="39"/>
    </location>
</feature>
<evidence type="ECO:0008006" key="4">
    <source>
        <dbReference type="Google" id="ProtNLM"/>
    </source>
</evidence>
<accession>A0A6I8PHY8</accession>
<organism evidence="2 3">
    <name type="scientific">Ornithorhynchus anatinus</name>
    <name type="common">Duckbill platypus</name>
    <dbReference type="NCBI Taxonomy" id="9258"/>
    <lineage>
        <taxon>Eukaryota</taxon>
        <taxon>Metazoa</taxon>
        <taxon>Chordata</taxon>
        <taxon>Craniata</taxon>
        <taxon>Vertebrata</taxon>
        <taxon>Euteleostomi</taxon>
        <taxon>Mammalia</taxon>
        <taxon>Monotremata</taxon>
        <taxon>Ornithorhynchidae</taxon>
        <taxon>Ornithorhynchus</taxon>
    </lineage>
</organism>
<reference evidence="2" key="3">
    <citation type="submission" date="2025-09" db="UniProtKB">
        <authorList>
            <consortium name="Ensembl"/>
        </authorList>
    </citation>
    <scope>IDENTIFICATION</scope>
    <source>
        <strain evidence="2">Glennie</strain>
    </source>
</reference>
<sequence length="1162" mass="128049">MTPSGGGAGARLRGREGAESATPAGGSRAPSVTSSGAWSRARSVTSPGLLRMLSAAFAVTSGRGRERRLGVQSVALTERSLGAGSCTERPTAVCSPADFPANGAAMDWLLRESGPFDICRETTVLRGGFLLAEKLCCPKAVAELQKADWQRVGRPILSAVAEITSAAFRARPSLLQSWKKNILIIVWTKIFKPSPVTPADIETWWQEDVFFAVGNMIPDVNHTILFELFKTLGEPGFFVEVLLALPAGAQRGELERFVEHVAKDTSSEDVTFFLDVWREMMKQKRRQPHSLVLQFGLLVRTYLSLSDEEEPEACPTLPLLAVLAEGLNKIQNSITSPELKCYALANLADMLTVFAPTGADSRPLSAVLYLDKMATVINIWNSDRQNPHYRRGLAEKVKEAERDVSLTAIDKLPKETLLVGWGFLLGLLQQWGTELQATLSGSQRANYGIFRLGDSLGSLSRSLGQFLTSSDIDEAERQTASRLEESIEDFLKKAHSEPRCQGSEESLRAAVAMAIIEQKMDRHKEMCHLFASEQKWAFSEEWIDCLVQNGALFHDPDLVSKLLETTATVVDVTDGKIPESQVEVVTTVILDCYAELSLPDKNKVLSGVLTSWGRQGLSKKLVAYTEGFQKELNTVFNQITQSVSEQGVAKAISSIARLAVLHPEATLKMLCRLAVFNVGTHVFLAQILSAFPSLSFSEGEEGTSGPSLLVDCLKDGVWGKLSSVKEEKQFLELLNYLMDPPSEPAGSSAAPLLAPKEAIEVFVAPYLAADFVRVELSLKILGRALAAGRDASWLESCFPFPLLFALCQLLDGYTRFWERAETKRHLSLDSKDLVVHNLETLSGLLLAKGEPSRPETWTKSLSWLRRKVARLDWTVGLRLREIFGGRFECEVPATLFETCRLPEGEWTSRPLPAYGPGTGLLAWMECCCASAATRRLMLALLAVGADGPDEVSFFSKGFLVALVQVLPWCSPGEWDSLQRVTRSLLERQLLHVPYGLEYVRFMPLLNLKPFAQDLQMSALLLRSFQFLCGPSCASWLPPDGWHHVVRLTVTGLNGLLESVRRRSACPPSPGQESGLVQEALFVYIQMFCHVLHIMAMLPQGVGDPLFVLVLELLSSYEALSKADLSASSLLRRANERHFLLSIAENVGPEEQRKTLLQKISNL</sequence>
<dbReference type="FunCoup" id="A0A6I8PHY8">
    <property type="interactions" value="1336"/>
</dbReference>
<evidence type="ECO:0000313" key="2">
    <source>
        <dbReference type="Ensembl" id="ENSOANP00000053637.1"/>
    </source>
</evidence>
<dbReference type="AlphaFoldDB" id="A0A6I8PHY8"/>
<dbReference type="InParanoid" id="A0A6I8PHY8"/>
<dbReference type="GO" id="GO:0006364">
    <property type="term" value="P:rRNA processing"/>
    <property type="evidence" value="ECO:0007669"/>
    <property type="project" value="InterPro"/>
</dbReference>
<dbReference type="Bgee" id="ENSOANG00000043591">
    <property type="expression patterns" value="Expressed in fibroblast and 8 other cell types or tissues"/>
</dbReference>
<gene>
    <name evidence="2" type="primary">LOC100075469</name>
</gene>
<dbReference type="Proteomes" id="UP000002279">
    <property type="component" value="Chromosome 17"/>
</dbReference>
<dbReference type="InterPro" id="IPR033265">
    <property type="entry name" value="GEMIN4"/>
</dbReference>
<evidence type="ECO:0000313" key="3">
    <source>
        <dbReference type="Proteomes" id="UP000002279"/>
    </source>
</evidence>
<dbReference type="PANTHER" id="PTHR15571:SF2">
    <property type="entry name" value="GEM-ASSOCIATED PROTEIN 4"/>
    <property type="match status" value="1"/>
</dbReference>
<proteinExistence type="predicted"/>
<keyword evidence="3" id="KW-1185">Reference proteome</keyword>
<dbReference type="GO" id="GO:0000387">
    <property type="term" value="P:spliceosomal snRNP assembly"/>
    <property type="evidence" value="ECO:0000318"/>
    <property type="project" value="GO_Central"/>
</dbReference>